<keyword evidence="3 5" id="KW-0687">Ribonucleoprotein</keyword>
<gene>
    <name evidence="5 6" type="primary">rplD</name>
    <name evidence="6" type="ORF">MTBPR1_10545</name>
</gene>
<dbReference type="Pfam" id="PF00573">
    <property type="entry name" value="Ribosomal_L4"/>
    <property type="match status" value="1"/>
</dbReference>
<dbReference type="InterPro" id="IPR002136">
    <property type="entry name" value="Ribosomal_uL4"/>
</dbReference>
<dbReference type="GO" id="GO:0003735">
    <property type="term" value="F:structural constituent of ribosome"/>
    <property type="evidence" value="ECO:0007669"/>
    <property type="project" value="InterPro"/>
</dbReference>
<dbReference type="GO" id="GO:1990904">
    <property type="term" value="C:ribonucleoprotein complex"/>
    <property type="evidence" value="ECO:0007669"/>
    <property type="project" value="UniProtKB-KW"/>
</dbReference>
<accession>A0A1C3RDH4</accession>
<name>A0A1C3RDH4_9PROT</name>
<evidence type="ECO:0000313" key="7">
    <source>
        <dbReference type="Proteomes" id="UP000231658"/>
    </source>
</evidence>
<dbReference type="PANTHER" id="PTHR10746:SF6">
    <property type="entry name" value="LARGE RIBOSOMAL SUBUNIT PROTEIN UL4M"/>
    <property type="match status" value="1"/>
</dbReference>
<dbReference type="HAMAP" id="MF_01328_B">
    <property type="entry name" value="Ribosomal_uL4_B"/>
    <property type="match status" value="1"/>
</dbReference>
<evidence type="ECO:0000256" key="3">
    <source>
        <dbReference type="ARBA" id="ARBA00023274"/>
    </source>
</evidence>
<comment type="similarity">
    <text evidence="1 5">Belongs to the universal ribosomal protein uL4 family.</text>
</comment>
<comment type="function">
    <text evidence="5">Forms part of the polypeptide exit tunnel.</text>
</comment>
<dbReference type="OrthoDB" id="9803201at2"/>
<dbReference type="STRING" id="1867952.MTBPR1_10545"/>
<keyword evidence="5" id="KW-0694">RNA-binding</keyword>
<dbReference type="AlphaFoldDB" id="A0A1C3RDH4"/>
<dbReference type="GO" id="GO:0005840">
    <property type="term" value="C:ribosome"/>
    <property type="evidence" value="ECO:0007669"/>
    <property type="project" value="UniProtKB-KW"/>
</dbReference>
<evidence type="ECO:0000256" key="5">
    <source>
        <dbReference type="HAMAP-Rule" id="MF_01328"/>
    </source>
</evidence>
<dbReference type="PANTHER" id="PTHR10746">
    <property type="entry name" value="50S RIBOSOMAL PROTEIN L4"/>
    <property type="match status" value="1"/>
</dbReference>
<protein>
    <recommendedName>
        <fullName evidence="4 5">Large ribosomal subunit protein uL4</fullName>
    </recommendedName>
</protein>
<dbReference type="RefSeq" id="WP_069185985.1">
    <property type="nucleotide sequence ID" value="NZ_FLYE01000001.1"/>
</dbReference>
<dbReference type="Gene3D" id="3.40.1370.10">
    <property type="match status" value="1"/>
</dbReference>
<keyword evidence="5" id="KW-0699">rRNA-binding</keyword>
<keyword evidence="2 5" id="KW-0689">Ribosomal protein</keyword>
<evidence type="ECO:0000256" key="4">
    <source>
        <dbReference type="ARBA" id="ARBA00035244"/>
    </source>
</evidence>
<dbReference type="InterPro" id="IPR013005">
    <property type="entry name" value="Ribosomal_uL4-like"/>
</dbReference>
<comment type="subunit">
    <text evidence="5">Part of the 50S ribosomal subunit.</text>
</comment>
<keyword evidence="7" id="KW-1185">Reference proteome</keyword>
<dbReference type="InterPro" id="IPR023574">
    <property type="entry name" value="Ribosomal_uL4_dom_sf"/>
</dbReference>
<evidence type="ECO:0000313" key="6">
    <source>
        <dbReference type="EMBL" id="SCA55298.1"/>
    </source>
</evidence>
<reference evidence="6 7" key="1">
    <citation type="submission" date="2016-07" db="EMBL/GenBank/DDBJ databases">
        <authorList>
            <person name="Lefevre C.T."/>
        </authorList>
    </citation>
    <scope>NUCLEOTIDE SEQUENCE [LARGE SCALE GENOMIC DNA]</scope>
    <source>
        <strain evidence="6">PR1</strain>
    </source>
</reference>
<dbReference type="GO" id="GO:0006412">
    <property type="term" value="P:translation"/>
    <property type="evidence" value="ECO:0007669"/>
    <property type="project" value="UniProtKB-UniRule"/>
</dbReference>
<organism evidence="6 7">
    <name type="scientific">Candidatus Terasakiella magnetica</name>
    <dbReference type="NCBI Taxonomy" id="1867952"/>
    <lineage>
        <taxon>Bacteria</taxon>
        <taxon>Pseudomonadati</taxon>
        <taxon>Pseudomonadota</taxon>
        <taxon>Alphaproteobacteria</taxon>
        <taxon>Rhodospirillales</taxon>
        <taxon>Terasakiellaceae</taxon>
        <taxon>Terasakiella</taxon>
    </lineage>
</organism>
<comment type="function">
    <text evidence="5">One of the primary rRNA binding proteins, this protein initially binds near the 5'-end of the 23S rRNA. It is important during the early stages of 50S assembly. It makes multiple contacts with different domains of the 23S rRNA in the assembled 50S subunit and ribosome.</text>
</comment>
<proteinExistence type="inferred from homology"/>
<dbReference type="EMBL" id="FLYE01000001">
    <property type="protein sequence ID" value="SCA55298.1"/>
    <property type="molecule type" value="Genomic_DNA"/>
</dbReference>
<evidence type="ECO:0000256" key="2">
    <source>
        <dbReference type="ARBA" id="ARBA00022980"/>
    </source>
</evidence>
<dbReference type="Proteomes" id="UP000231658">
    <property type="component" value="Unassembled WGS sequence"/>
</dbReference>
<sequence>MKCDVISLENKKVGDIELDDAIFGIAPRADILHRVVNWQLARRQSGTHKVKTRGELAIVKTKPFKQKGTGNARQGFKGVTQMRGGATVHGPVVRSYAHNLNKKVRKLGLKCALSAKAADGALIVVDDAKFGSPKTKEAAATMKILELTSALFIDGTDVDANFQNAIANLPGINALPSQGANVYDILRADKLVLTKGAVEKLVERLS</sequence>
<dbReference type="SUPFAM" id="SSF52166">
    <property type="entry name" value="Ribosomal protein L4"/>
    <property type="match status" value="1"/>
</dbReference>
<evidence type="ECO:0000256" key="1">
    <source>
        <dbReference type="ARBA" id="ARBA00010528"/>
    </source>
</evidence>
<dbReference type="GO" id="GO:0019843">
    <property type="term" value="F:rRNA binding"/>
    <property type="evidence" value="ECO:0007669"/>
    <property type="project" value="UniProtKB-UniRule"/>
</dbReference>
<dbReference type="NCBIfam" id="TIGR03953">
    <property type="entry name" value="rplD_bact"/>
    <property type="match status" value="1"/>
</dbReference>